<dbReference type="Proteomes" id="UP000297245">
    <property type="component" value="Unassembled WGS sequence"/>
</dbReference>
<evidence type="ECO:0000313" key="2">
    <source>
        <dbReference type="EMBL" id="THU92949.1"/>
    </source>
</evidence>
<reference evidence="2 3" key="1">
    <citation type="journal article" date="2019" name="Nat. Ecol. Evol.">
        <title>Megaphylogeny resolves global patterns of mushroom evolution.</title>
        <authorList>
            <person name="Varga T."/>
            <person name="Krizsan K."/>
            <person name="Foldi C."/>
            <person name="Dima B."/>
            <person name="Sanchez-Garcia M."/>
            <person name="Sanchez-Ramirez S."/>
            <person name="Szollosi G.J."/>
            <person name="Szarkandi J.G."/>
            <person name="Papp V."/>
            <person name="Albert L."/>
            <person name="Andreopoulos W."/>
            <person name="Angelini C."/>
            <person name="Antonin V."/>
            <person name="Barry K.W."/>
            <person name="Bougher N.L."/>
            <person name="Buchanan P."/>
            <person name="Buyck B."/>
            <person name="Bense V."/>
            <person name="Catcheside P."/>
            <person name="Chovatia M."/>
            <person name="Cooper J."/>
            <person name="Damon W."/>
            <person name="Desjardin D."/>
            <person name="Finy P."/>
            <person name="Geml J."/>
            <person name="Haridas S."/>
            <person name="Hughes K."/>
            <person name="Justo A."/>
            <person name="Karasinski D."/>
            <person name="Kautmanova I."/>
            <person name="Kiss B."/>
            <person name="Kocsube S."/>
            <person name="Kotiranta H."/>
            <person name="LaButti K.M."/>
            <person name="Lechner B.E."/>
            <person name="Liimatainen K."/>
            <person name="Lipzen A."/>
            <person name="Lukacs Z."/>
            <person name="Mihaltcheva S."/>
            <person name="Morgado L.N."/>
            <person name="Niskanen T."/>
            <person name="Noordeloos M.E."/>
            <person name="Ohm R.A."/>
            <person name="Ortiz-Santana B."/>
            <person name="Ovrebo C."/>
            <person name="Racz N."/>
            <person name="Riley R."/>
            <person name="Savchenko A."/>
            <person name="Shiryaev A."/>
            <person name="Soop K."/>
            <person name="Spirin V."/>
            <person name="Szebenyi C."/>
            <person name="Tomsovsky M."/>
            <person name="Tulloss R.E."/>
            <person name="Uehling J."/>
            <person name="Grigoriev I.V."/>
            <person name="Vagvolgyi C."/>
            <person name="Papp T."/>
            <person name="Martin F.M."/>
            <person name="Miettinen O."/>
            <person name="Hibbett D.S."/>
            <person name="Nagy L.G."/>
        </authorList>
    </citation>
    <scope>NUCLEOTIDE SEQUENCE [LARGE SCALE GENOMIC DNA]</scope>
    <source>
        <strain evidence="2 3">CBS 962.96</strain>
    </source>
</reference>
<feature type="compositionally biased region" description="Polar residues" evidence="1">
    <location>
        <begin position="129"/>
        <end position="142"/>
    </location>
</feature>
<feature type="compositionally biased region" description="Low complexity" evidence="1">
    <location>
        <begin position="224"/>
        <end position="239"/>
    </location>
</feature>
<organism evidence="2 3">
    <name type="scientific">Dendrothele bispora (strain CBS 962.96)</name>
    <dbReference type="NCBI Taxonomy" id="1314807"/>
    <lineage>
        <taxon>Eukaryota</taxon>
        <taxon>Fungi</taxon>
        <taxon>Dikarya</taxon>
        <taxon>Basidiomycota</taxon>
        <taxon>Agaricomycotina</taxon>
        <taxon>Agaricomycetes</taxon>
        <taxon>Agaricomycetidae</taxon>
        <taxon>Agaricales</taxon>
        <taxon>Agaricales incertae sedis</taxon>
        <taxon>Dendrothele</taxon>
    </lineage>
</organism>
<evidence type="ECO:0000256" key="1">
    <source>
        <dbReference type="SAM" id="MobiDB-lite"/>
    </source>
</evidence>
<dbReference type="AlphaFoldDB" id="A0A4S8LTR3"/>
<name>A0A4S8LTR3_DENBC</name>
<dbReference type="EMBL" id="ML179262">
    <property type="protein sequence ID" value="THU92949.1"/>
    <property type="molecule type" value="Genomic_DNA"/>
</dbReference>
<gene>
    <name evidence="2" type="ORF">K435DRAFT_199621</name>
</gene>
<keyword evidence="3" id="KW-1185">Reference proteome</keyword>
<feature type="region of interest" description="Disordered" evidence="1">
    <location>
        <begin position="1"/>
        <end position="393"/>
    </location>
</feature>
<feature type="compositionally biased region" description="Polar residues" evidence="1">
    <location>
        <begin position="30"/>
        <end position="42"/>
    </location>
</feature>
<feature type="compositionally biased region" description="Basic residues" evidence="1">
    <location>
        <begin position="244"/>
        <end position="253"/>
    </location>
</feature>
<feature type="compositionally biased region" description="Low complexity" evidence="1">
    <location>
        <begin position="358"/>
        <end position="377"/>
    </location>
</feature>
<proteinExistence type="predicted"/>
<accession>A0A4S8LTR3</accession>
<feature type="compositionally biased region" description="Polar residues" evidence="1">
    <location>
        <begin position="214"/>
        <end position="223"/>
    </location>
</feature>
<evidence type="ECO:0000313" key="3">
    <source>
        <dbReference type="Proteomes" id="UP000297245"/>
    </source>
</evidence>
<feature type="compositionally biased region" description="Polar residues" evidence="1">
    <location>
        <begin position="151"/>
        <end position="185"/>
    </location>
</feature>
<sequence>MEDRNNDRHRRGVDVSDDATIRMKTRPKANKSSTDYESSLASGSKPKKSVRATSISSPKLPKGKSTSETIHVSDGSSEDELLLSDDRDSELVEEEENGELKKIQKMESVMLKKPDFSEKNYSRFKIPRTKTSGGTDNASSSKTLRKENDTASRSARSLDISSYSYKPGTSSLTPLSPKSANTRPNPKSHEVPSSPGKSDKASKPTRLKVFGRPPNTSRLETFNSRTAKSATATSGSSQSNVKNAKGKATKVKQRQIVDSDDDIEVSEVPKKTVPETFPLSPPRSLDESSSKSRSLKKTPEAFPMSPDTPVVSKNKAMSSKSRSRDSDEEDVGSDRGRKPAAFPMLESPGLDISFSTPKAGLSGSKGKRSSSVSPDGSGSRRKKKRPHDEPIQTLVILFRHGQRSCSYI</sequence>
<protein>
    <submittedName>
        <fullName evidence="2">Uncharacterized protein</fullName>
    </submittedName>
</protein>
<feature type="compositionally biased region" description="Basic and acidic residues" evidence="1">
    <location>
        <begin position="98"/>
        <end position="121"/>
    </location>
</feature>